<evidence type="ECO:0000313" key="1">
    <source>
        <dbReference type="EMBL" id="GJT50061.1"/>
    </source>
</evidence>
<evidence type="ECO:0000313" key="2">
    <source>
        <dbReference type="Proteomes" id="UP001151760"/>
    </source>
</evidence>
<reference evidence="1" key="2">
    <citation type="submission" date="2022-01" db="EMBL/GenBank/DDBJ databases">
        <authorList>
            <person name="Yamashiro T."/>
            <person name="Shiraishi A."/>
            <person name="Satake H."/>
            <person name="Nakayama K."/>
        </authorList>
    </citation>
    <scope>NUCLEOTIDE SEQUENCE</scope>
</reference>
<proteinExistence type="predicted"/>
<gene>
    <name evidence="1" type="ORF">Tco_0976218</name>
</gene>
<name>A0ABQ5EGR1_9ASTR</name>
<comment type="caution">
    <text evidence="1">The sequence shown here is derived from an EMBL/GenBank/DDBJ whole genome shotgun (WGS) entry which is preliminary data.</text>
</comment>
<dbReference type="Proteomes" id="UP001151760">
    <property type="component" value="Unassembled WGS sequence"/>
</dbReference>
<protein>
    <submittedName>
        <fullName evidence="1">Uncharacterized protein</fullName>
    </submittedName>
</protein>
<sequence length="150" mass="16430">MQELEEDKGVLVNLALGAKVQRIENEAKTQPRVATWCHMAVCPVDPPVDWRSTTVDQWCSDDGPAMVNGGSPLPRGTTQEVTRGHLMIEMSDGRSEVLFIGGSKFRGFSTRFRADGSVRGGPRYCSTSVRGDNTRQYEVAVQLLTAGQSE</sequence>
<organism evidence="1 2">
    <name type="scientific">Tanacetum coccineum</name>
    <dbReference type="NCBI Taxonomy" id="301880"/>
    <lineage>
        <taxon>Eukaryota</taxon>
        <taxon>Viridiplantae</taxon>
        <taxon>Streptophyta</taxon>
        <taxon>Embryophyta</taxon>
        <taxon>Tracheophyta</taxon>
        <taxon>Spermatophyta</taxon>
        <taxon>Magnoliopsida</taxon>
        <taxon>eudicotyledons</taxon>
        <taxon>Gunneridae</taxon>
        <taxon>Pentapetalae</taxon>
        <taxon>asterids</taxon>
        <taxon>campanulids</taxon>
        <taxon>Asterales</taxon>
        <taxon>Asteraceae</taxon>
        <taxon>Asteroideae</taxon>
        <taxon>Anthemideae</taxon>
        <taxon>Anthemidinae</taxon>
        <taxon>Tanacetum</taxon>
    </lineage>
</organism>
<accession>A0ABQ5EGR1</accession>
<keyword evidence="2" id="KW-1185">Reference proteome</keyword>
<reference evidence="1" key="1">
    <citation type="journal article" date="2022" name="Int. J. Mol. Sci.">
        <title>Draft Genome of Tanacetum Coccineum: Genomic Comparison of Closely Related Tanacetum-Family Plants.</title>
        <authorList>
            <person name="Yamashiro T."/>
            <person name="Shiraishi A."/>
            <person name="Nakayama K."/>
            <person name="Satake H."/>
        </authorList>
    </citation>
    <scope>NUCLEOTIDE SEQUENCE</scope>
</reference>
<dbReference type="EMBL" id="BQNB010016290">
    <property type="protein sequence ID" value="GJT50061.1"/>
    <property type="molecule type" value="Genomic_DNA"/>
</dbReference>